<evidence type="ECO:0000313" key="4">
    <source>
        <dbReference type="Proteomes" id="UP000198802"/>
    </source>
</evidence>
<keyword evidence="4" id="KW-1185">Reference proteome</keyword>
<sequence>MTSAGIWVAALSVVLGAAGSALRYPGLVGLAAGFGMALVVAVLAVAGRDGLAVTLHSHASVTRDDLVTVTATAQNRRRRVRPGGRLDVPNGLAPIVLPVQRLRPGRMVTVSTRIVATRRGVWGLGPAVSVRRDPLGLLARTRLVGEQTTLVVRPRRYEIEPLAWSHHQRSDGSARSLPRPGLAEFETLREYVPGDDTRRVHWPSSARTGTLQVRTFVDPTTAAALVLLDTRRLAYTEGAAGDAAFEDAVEVAASVAHAYAGHRLPVRLRTTGGLAWPVGGSTGREEDLLDQLAALCVQEPRPGDAAGSSDPTGLADALRALRRGDAQKTSALLVVVTGVRAYEAPMVAGGHRTGPVILIRTGAARPDARLEPGDGGGDPVATISLDRAADLPDLWRRLDELTSGRMR</sequence>
<dbReference type="PANTHER" id="PTHR34351:SF1">
    <property type="entry name" value="SLR1927 PROTEIN"/>
    <property type="match status" value="1"/>
</dbReference>
<protein>
    <submittedName>
        <fullName evidence="3">Uncharacterized conserved protein, DUF58 family, contains vWF domain</fullName>
    </submittedName>
</protein>
<gene>
    <name evidence="3" type="ORF">Ga0074812_1662</name>
</gene>
<organism evidence="3 4">
    <name type="scientific">Parafrankia irregularis</name>
    <dbReference type="NCBI Taxonomy" id="795642"/>
    <lineage>
        <taxon>Bacteria</taxon>
        <taxon>Bacillati</taxon>
        <taxon>Actinomycetota</taxon>
        <taxon>Actinomycetes</taxon>
        <taxon>Frankiales</taxon>
        <taxon>Frankiaceae</taxon>
        <taxon>Parafrankia</taxon>
    </lineage>
</organism>
<keyword evidence="1" id="KW-0472">Membrane</keyword>
<dbReference type="AlphaFoldDB" id="A0A0S4R1A2"/>
<proteinExistence type="predicted"/>
<evidence type="ECO:0000313" key="3">
    <source>
        <dbReference type="EMBL" id="CUU61231.1"/>
    </source>
</evidence>
<accession>A0A0S4R1A2</accession>
<dbReference type="Proteomes" id="UP000198802">
    <property type="component" value="Unassembled WGS sequence"/>
</dbReference>
<dbReference type="Pfam" id="PF01882">
    <property type="entry name" value="DUF58"/>
    <property type="match status" value="1"/>
</dbReference>
<evidence type="ECO:0000256" key="1">
    <source>
        <dbReference type="SAM" id="Phobius"/>
    </source>
</evidence>
<dbReference type="RefSeq" id="WP_091287371.1">
    <property type="nucleotide sequence ID" value="NZ_FAOZ01000066.1"/>
</dbReference>
<keyword evidence="1" id="KW-0812">Transmembrane</keyword>
<feature type="transmembrane region" description="Helical" evidence="1">
    <location>
        <begin position="26"/>
        <end position="46"/>
    </location>
</feature>
<reference evidence="4" key="1">
    <citation type="submission" date="2015-11" db="EMBL/GenBank/DDBJ databases">
        <authorList>
            <person name="Varghese N."/>
        </authorList>
    </citation>
    <scope>NUCLEOTIDE SEQUENCE [LARGE SCALE GENOMIC DNA]</scope>
    <source>
        <strain evidence="4">DSM 45899</strain>
    </source>
</reference>
<evidence type="ECO:0000259" key="2">
    <source>
        <dbReference type="Pfam" id="PF01882"/>
    </source>
</evidence>
<name>A0A0S4R1A2_9ACTN</name>
<dbReference type="EMBL" id="FAOZ01000066">
    <property type="protein sequence ID" value="CUU61231.1"/>
    <property type="molecule type" value="Genomic_DNA"/>
</dbReference>
<dbReference type="PANTHER" id="PTHR34351">
    <property type="entry name" value="SLR1927 PROTEIN-RELATED"/>
    <property type="match status" value="1"/>
</dbReference>
<dbReference type="InterPro" id="IPR002881">
    <property type="entry name" value="DUF58"/>
</dbReference>
<feature type="domain" description="DUF58" evidence="2">
    <location>
        <begin position="188"/>
        <end position="338"/>
    </location>
</feature>
<keyword evidence="1" id="KW-1133">Transmembrane helix</keyword>